<feature type="domain" description="C2H2-type" evidence="7">
    <location>
        <begin position="174"/>
        <end position="203"/>
    </location>
</feature>
<gene>
    <name evidence="9" type="ORF">Agub_g1206</name>
</gene>
<dbReference type="InterPro" id="IPR000467">
    <property type="entry name" value="G_patch_dom"/>
</dbReference>
<evidence type="ECO:0000256" key="3">
    <source>
        <dbReference type="ARBA" id="ARBA00022833"/>
    </source>
</evidence>
<feature type="compositionally biased region" description="Basic and acidic residues" evidence="6">
    <location>
        <begin position="211"/>
        <end position="233"/>
    </location>
</feature>
<dbReference type="PANTHER" id="PTHR47251">
    <property type="entry name" value="FINGER DOMAIN PROTEIN, PUTATIVE (AFU_ORTHOLOGUE AFUA_3G04180)-RELATED"/>
    <property type="match status" value="1"/>
</dbReference>
<name>A0AAD3HGM6_9CHLO</name>
<dbReference type="PROSITE" id="PS50174">
    <property type="entry name" value="G_PATCH"/>
    <property type="match status" value="1"/>
</dbReference>
<keyword evidence="3" id="KW-0862">Zinc</keyword>
<keyword evidence="1" id="KW-0479">Metal-binding</keyword>
<dbReference type="GO" id="GO:0003676">
    <property type="term" value="F:nucleic acid binding"/>
    <property type="evidence" value="ECO:0007669"/>
    <property type="project" value="InterPro"/>
</dbReference>
<keyword evidence="10" id="KW-1185">Reference proteome</keyword>
<proteinExistence type="predicted"/>
<dbReference type="GO" id="GO:0008270">
    <property type="term" value="F:zinc ion binding"/>
    <property type="evidence" value="ECO:0007669"/>
    <property type="project" value="UniProtKB-KW"/>
</dbReference>
<evidence type="ECO:0000259" key="7">
    <source>
        <dbReference type="PROSITE" id="PS50157"/>
    </source>
</evidence>
<comment type="caution">
    <text evidence="9">The sequence shown here is derived from an EMBL/GenBank/DDBJ whole genome shotgun (WGS) entry which is preliminary data.</text>
</comment>
<feature type="compositionally biased region" description="Low complexity" evidence="6">
    <location>
        <begin position="304"/>
        <end position="324"/>
    </location>
</feature>
<dbReference type="PANTHER" id="PTHR47251:SF1">
    <property type="entry name" value="FINGER DOMAIN PROTEIN, PUTATIVE (AFU_ORTHOLOGUE AFUA_3G04180)-RELATED"/>
    <property type="match status" value="1"/>
</dbReference>
<evidence type="ECO:0000256" key="4">
    <source>
        <dbReference type="PROSITE-ProRule" id="PRU00042"/>
    </source>
</evidence>
<organism evidence="9 10">
    <name type="scientific">Astrephomene gubernaculifera</name>
    <dbReference type="NCBI Taxonomy" id="47775"/>
    <lineage>
        <taxon>Eukaryota</taxon>
        <taxon>Viridiplantae</taxon>
        <taxon>Chlorophyta</taxon>
        <taxon>core chlorophytes</taxon>
        <taxon>Chlorophyceae</taxon>
        <taxon>CS clade</taxon>
        <taxon>Chlamydomonadales</taxon>
        <taxon>Astrephomenaceae</taxon>
        <taxon>Astrephomene</taxon>
    </lineage>
</organism>
<evidence type="ECO:0000256" key="1">
    <source>
        <dbReference type="ARBA" id="ARBA00022723"/>
    </source>
</evidence>
<dbReference type="Gene3D" id="3.30.160.60">
    <property type="entry name" value="Classic Zinc Finger"/>
    <property type="match status" value="1"/>
</dbReference>
<dbReference type="PROSITE" id="PS50157">
    <property type="entry name" value="ZINC_FINGER_C2H2_2"/>
    <property type="match status" value="1"/>
</dbReference>
<reference evidence="9 10" key="1">
    <citation type="journal article" date="2021" name="Sci. Rep.">
        <title>Genome sequencing of the multicellular alga Astrephomene provides insights into convergent evolution of germ-soma differentiation.</title>
        <authorList>
            <person name="Yamashita S."/>
            <person name="Yamamoto K."/>
            <person name="Matsuzaki R."/>
            <person name="Suzuki S."/>
            <person name="Yamaguchi H."/>
            <person name="Hirooka S."/>
            <person name="Minakuchi Y."/>
            <person name="Miyagishima S."/>
            <person name="Kawachi M."/>
            <person name="Toyoda A."/>
            <person name="Nozaki H."/>
        </authorList>
    </citation>
    <scope>NUCLEOTIDE SEQUENCE [LARGE SCALE GENOMIC DNA]</scope>
    <source>
        <strain evidence="9 10">NIES-4017</strain>
    </source>
</reference>
<dbReference type="Pfam" id="PF01585">
    <property type="entry name" value="G-patch"/>
    <property type="match status" value="1"/>
</dbReference>
<feature type="region of interest" description="Disordered" evidence="6">
    <location>
        <begin position="194"/>
        <end position="346"/>
    </location>
</feature>
<dbReference type="InterPro" id="IPR013087">
    <property type="entry name" value="Znf_C2H2_type"/>
</dbReference>
<dbReference type="EMBL" id="BMAR01000001">
    <property type="protein sequence ID" value="GFR40624.1"/>
    <property type="molecule type" value="Genomic_DNA"/>
</dbReference>
<dbReference type="SUPFAM" id="SSF57667">
    <property type="entry name" value="beta-beta-alpha zinc fingers"/>
    <property type="match status" value="1"/>
</dbReference>
<evidence type="ECO:0000313" key="9">
    <source>
        <dbReference type="EMBL" id="GFR40624.1"/>
    </source>
</evidence>
<dbReference type="SMART" id="SM00443">
    <property type="entry name" value="G_patch"/>
    <property type="match status" value="1"/>
</dbReference>
<evidence type="ECO:0000313" key="10">
    <source>
        <dbReference type="Proteomes" id="UP001054857"/>
    </source>
</evidence>
<evidence type="ECO:0000256" key="5">
    <source>
        <dbReference type="SAM" id="Coils"/>
    </source>
</evidence>
<dbReference type="InterPro" id="IPR036236">
    <property type="entry name" value="Znf_C2H2_sf"/>
</dbReference>
<evidence type="ECO:0000256" key="2">
    <source>
        <dbReference type="ARBA" id="ARBA00022771"/>
    </source>
</evidence>
<accession>A0AAD3HGM6</accession>
<feature type="compositionally biased region" description="Low complexity" evidence="6">
    <location>
        <begin position="239"/>
        <end position="252"/>
    </location>
</feature>
<feature type="domain" description="G-patch" evidence="8">
    <location>
        <begin position="75"/>
        <end position="122"/>
    </location>
</feature>
<evidence type="ECO:0000256" key="6">
    <source>
        <dbReference type="SAM" id="MobiDB-lite"/>
    </source>
</evidence>
<dbReference type="Pfam" id="PF12171">
    <property type="entry name" value="zf-C2H2_jaz"/>
    <property type="match status" value="1"/>
</dbReference>
<dbReference type="PROSITE" id="PS00028">
    <property type="entry name" value="ZINC_FINGER_C2H2_1"/>
    <property type="match status" value="1"/>
</dbReference>
<evidence type="ECO:0008006" key="11">
    <source>
        <dbReference type="Google" id="ProtNLM"/>
    </source>
</evidence>
<sequence length="418" mass="43527">MNPPKQPAAVNPLFPTVTVVDPRLAAPRGDEWTNAYQESRRRGLDDDDNWARPPGREDDDDNADHNGGGAAPIGTSNIGFKLLQKMGWKEGHGLGKQENGIVEPVQAGVEAGVRLGLGKQEEDDSHTTEATAARKRLEIEVAAQEDEEAARRREATAEVLQKRAEDVKEMLQTFYCEVCDKQYSSARQLEEHLSSYDHHHRKRLAETKAAMAERNRGERQRREQKVADKEMARLQKQIEAAQQRSRQQQQGQPPLPPLPADEGPPPPPLPPGPPPPPLPSDAPPLPPDEATAPPPPPLPPLPDGGPASDGAAAATTAPSSAPAPIAVVPGTTGISFGLMSGGGGGAGGRGGGLLAGAGGRGLLGGAVRGGLKRPASAMLVAGRGGGSGLAAGGRQVKPAAPLAAGFGLDSDDEEAEGS</sequence>
<feature type="compositionally biased region" description="Pro residues" evidence="6">
    <location>
        <begin position="253"/>
        <end position="303"/>
    </location>
</feature>
<dbReference type="InterPro" id="IPR022755">
    <property type="entry name" value="Znf_C2H2_jaz"/>
</dbReference>
<protein>
    <recommendedName>
        <fullName evidence="11">G-patch domain-containing protein</fullName>
    </recommendedName>
</protein>
<keyword evidence="2 4" id="KW-0863">Zinc-finger</keyword>
<dbReference type="Proteomes" id="UP001054857">
    <property type="component" value="Unassembled WGS sequence"/>
</dbReference>
<feature type="coiled-coil region" evidence="5">
    <location>
        <begin position="127"/>
        <end position="154"/>
    </location>
</feature>
<evidence type="ECO:0000259" key="8">
    <source>
        <dbReference type="PROSITE" id="PS50174"/>
    </source>
</evidence>
<keyword evidence="5" id="KW-0175">Coiled coil</keyword>
<feature type="region of interest" description="Disordered" evidence="6">
    <location>
        <begin position="20"/>
        <end position="76"/>
    </location>
</feature>
<dbReference type="AlphaFoldDB" id="A0AAD3HGM6"/>